<reference evidence="10" key="1">
    <citation type="journal article" date="2019" name="Int. J. Syst. Evol. Microbiol.">
        <title>The Global Catalogue of Microorganisms (GCM) 10K type strain sequencing project: providing services to taxonomists for standard genome sequencing and annotation.</title>
        <authorList>
            <consortium name="The Broad Institute Genomics Platform"/>
            <consortium name="The Broad Institute Genome Sequencing Center for Infectious Disease"/>
            <person name="Wu L."/>
            <person name="Ma J."/>
        </authorList>
    </citation>
    <scope>NUCLEOTIDE SEQUENCE [LARGE SCALE GENOMIC DNA]</scope>
    <source>
        <strain evidence="10">JCM 18081</strain>
    </source>
</reference>
<evidence type="ECO:0000256" key="6">
    <source>
        <dbReference type="ARBA" id="ARBA00023136"/>
    </source>
</evidence>
<evidence type="ECO:0000313" key="10">
    <source>
        <dbReference type="Proteomes" id="UP001501265"/>
    </source>
</evidence>
<evidence type="ECO:0000256" key="4">
    <source>
        <dbReference type="ARBA" id="ARBA00022692"/>
    </source>
</evidence>
<feature type="transmembrane region" description="Helical" evidence="7">
    <location>
        <begin position="330"/>
        <end position="347"/>
    </location>
</feature>
<feature type="transmembrane region" description="Helical" evidence="7">
    <location>
        <begin position="439"/>
        <end position="465"/>
    </location>
</feature>
<comment type="similarity">
    <text evidence="2">Belongs to the EccD/Snm4 family.</text>
</comment>
<feature type="transmembrane region" description="Helical" evidence="7">
    <location>
        <begin position="353"/>
        <end position="369"/>
    </location>
</feature>
<keyword evidence="3" id="KW-1003">Cell membrane</keyword>
<gene>
    <name evidence="9" type="primary">eccD_1</name>
    <name evidence="9" type="ORF">GCM10023220_18200</name>
</gene>
<organism evidence="9 10">
    <name type="scientific">Streptomyces ziwulingensis</name>
    <dbReference type="NCBI Taxonomy" id="1045501"/>
    <lineage>
        <taxon>Bacteria</taxon>
        <taxon>Bacillati</taxon>
        <taxon>Actinomycetota</taxon>
        <taxon>Actinomycetes</taxon>
        <taxon>Kitasatosporales</taxon>
        <taxon>Streptomycetaceae</taxon>
        <taxon>Streptomyces</taxon>
    </lineage>
</organism>
<sequence>MNPKPMTDIQVASLCRVTVRAPARTVDLAVPSDVPVADLLPTVIGYGGDDLEESGLEHGGWVLQRLGGPPLDPESTLDSLGLRDGEDLYLRPRTEALPEVHLDDLVDGISTTMQQRPYGWSAQAGRRVLLGLAVATLTLVLVLLAQPGSAGWLRASAAAAAGLLLLAGAGSAARAVGDSGAGSVLGLMASCHFALAGWLLPGGALSGAEGDAVLGARLLAASAAGGGGAVLALAAVGVYPALFIGVASVAVAGALGATLIAVGLSPEQAAGVVAVVVVLFGGFVPSLSFRLSGMRMPPLPTNVQQLQQGIDPYSATDVEARSTLADGWMTALYGAIALICLPCLAALVAEPGLAGILTVVALSLLLLLHSRGLGNVPQRMALTTAGAWGMTLLLFVAARSLDPGDRLILTAGLLGLAAVITIASWTVPGRRLVPYWGRAAELLHSLAALSMLPLMLWSMGVYGWLRGLNG</sequence>
<evidence type="ECO:0000259" key="8">
    <source>
        <dbReference type="Pfam" id="PF19053"/>
    </source>
</evidence>
<keyword evidence="5 7" id="KW-1133">Transmembrane helix</keyword>
<keyword evidence="4 7" id="KW-0812">Transmembrane</keyword>
<dbReference type="PIRSF" id="PIRSF017804">
    <property type="entry name" value="Secretion_EccD1"/>
    <property type="match status" value="1"/>
</dbReference>
<feature type="transmembrane region" description="Helical" evidence="7">
    <location>
        <begin position="128"/>
        <end position="145"/>
    </location>
</feature>
<dbReference type="InterPro" id="IPR024962">
    <property type="entry name" value="YukD-like"/>
</dbReference>
<comment type="caution">
    <text evidence="9">The sequence shown here is derived from an EMBL/GenBank/DDBJ whole genome shotgun (WGS) entry which is preliminary data.</text>
</comment>
<protein>
    <submittedName>
        <fullName evidence="9">Type VII secretion integral membrane protein EccD</fullName>
    </submittedName>
</protein>
<feature type="transmembrane region" description="Helical" evidence="7">
    <location>
        <begin position="269"/>
        <end position="289"/>
    </location>
</feature>
<dbReference type="NCBIfam" id="TIGR03920">
    <property type="entry name" value="T7SS_EccD"/>
    <property type="match status" value="1"/>
</dbReference>
<evidence type="ECO:0000256" key="1">
    <source>
        <dbReference type="ARBA" id="ARBA00004651"/>
    </source>
</evidence>
<feature type="transmembrane region" description="Helical" evidence="7">
    <location>
        <begin position="241"/>
        <end position="263"/>
    </location>
</feature>
<feature type="transmembrane region" description="Helical" evidence="7">
    <location>
        <begin position="381"/>
        <end position="401"/>
    </location>
</feature>
<dbReference type="InterPro" id="IPR006707">
    <property type="entry name" value="T7SS_EccD"/>
</dbReference>
<feature type="transmembrane region" description="Helical" evidence="7">
    <location>
        <begin position="151"/>
        <end position="169"/>
    </location>
</feature>
<proteinExistence type="inferred from homology"/>
<comment type="subcellular location">
    <subcellularLocation>
        <location evidence="1">Cell membrane</location>
        <topology evidence="1">Multi-pass membrane protein</topology>
    </subcellularLocation>
</comment>
<evidence type="ECO:0000256" key="3">
    <source>
        <dbReference type="ARBA" id="ARBA00022475"/>
    </source>
</evidence>
<feature type="transmembrane region" description="Helical" evidence="7">
    <location>
        <begin position="181"/>
        <end position="200"/>
    </location>
</feature>
<dbReference type="EMBL" id="BAABIG010000018">
    <property type="protein sequence ID" value="GAA4792684.1"/>
    <property type="molecule type" value="Genomic_DNA"/>
</dbReference>
<evidence type="ECO:0000256" key="5">
    <source>
        <dbReference type="ARBA" id="ARBA00022989"/>
    </source>
</evidence>
<keyword evidence="6 7" id="KW-0472">Membrane</keyword>
<dbReference type="InterPro" id="IPR044049">
    <property type="entry name" value="EccD_transm"/>
</dbReference>
<feature type="domain" description="EccD-like transmembrane" evidence="8">
    <location>
        <begin position="126"/>
        <end position="468"/>
    </location>
</feature>
<dbReference type="Pfam" id="PF08817">
    <property type="entry name" value="YukD"/>
    <property type="match status" value="1"/>
</dbReference>
<accession>A0ABP9BA13</accession>
<dbReference type="Gene3D" id="3.10.20.90">
    <property type="entry name" value="Phosphatidylinositol 3-kinase Catalytic Subunit, Chain A, domain 1"/>
    <property type="match status" value="1"/>
</dbReference>
<keyword evidence="10" id="KW-1185">Reference proteome</keyword>
<name>A0ABP9BA13_9ACTN</name>
<evidence type="ECO:0000313" key="9">
    <source>
        <dbReference type="EMBL" id="GAA4792684.1"/>
    </source>
</evidence>
<dbReference type="Proteomes" id="UP001501265">
    <property type="component" value="Unassembled WGS sequence"/>
</dbReference>
<feature type="transmembrane region" description="Helical" evidence="7">
    <location>
        <begin position="407"/>
        <end position="427"/>
    </location>
</feature>
<feature type="transmembrane region" description="Helical" evidence="7">
    <location>
        <begin position="212"/>
        <end position="234"/>
    </location>
</feature>
<evidence type="ECO:0000256" key="7">
    <source>
        <dbReference type="SAM" id="Phobius"/>
    </source>
</evidence>
<dbReference type="Pfam" id="PF19053">
    <property type="entry name" value="EccD"/>
    <property type="match status" value="1"/>
</dbReference>
<evidence type="ECO:0000256" key="2">
    <source>
        <dbReference type="ARBA" id="ARBA00006162"/>
    </source>
</evidence>